<organism evidence="2 3">
    <name type="scientific">Chitinimonas taiwanensis DSM 18899</name>
    <dbReference type="NCBI Taxonomy" id="1121279"/>
    <lineage>
        <taxon>Bacteria</taxon>
        <taxon>Pseudomonadati</taxon>
        <taxon>Pseudomonadota</taxon>
        <taxon>Betaproteobacteria</taxon>
        <taxon>Neisseriales</taxon>
        <taxon>Chitinibacteraceae</taxon>
        <taxon>Chitinimonas</taxon>
    </lineage>
</organism>
<feature type="signal peptide" evidence="1">
    <location>
        <begin position="1"/>
        <end position="24"/>
    </location>
</feature>
<reference evidence="2 3" key="1">
    <citation type="submission" date="2016-11" db="EMBL/GenBank/DDBJ databases">
        <authorList>
            <person name="Jaros S."/>
            <person name="Januszkiewicz K."/>
            <person name="Wedrychowicz H."/>
        </authorList>
    </citation>
    <scope>NUCLEOTIDE SEQUENCE [LARGE SCALE GENOMIC DNA]</scope>
    <source>
        <strain evidence="2 3">DSM 18899</strain>
    </source>
</reference>
<name>A0A1K2H7J8_9NEIS</name>
<sequence length="270" mass="29157">MKLKKRIGLGLLVLFSLSFGLSLADALPEAQKQHSWRTAPRHSAGIAPDPQQLADTAIVQVYVASTFGWRGAFAVHPWLIYKRAGDTAFTRYEVVGWRAPEVVQRNYALPDGLWYGAQPRLLVDQRGEQVEALIGQIEAAIASYPYADTYRSYPGPNSNTFLAHIGREVPALRLDLPANAIGKDYRPVSRPLGISPSGSGLQLSVLGLLGMSLGWQEGLEFNLLGLNFGVDLNSPGLRLPFVGRLGFNDASVSNATEAADKDSALAAASQ</sequence>
<dbReference type="OrthoDB" id="199084at2"/>
<evidence type="ECO:0000313" key="3">
    <source>
        <dbReference type="Proteomes" id="UP000186513"/>
    </source>
</evidence>
<accession>A0A1K2H7J8</accession>
<dbReference type="InterPro" id="IPR022224">
    <property type="entry name" value="DUF3750"/>
</dbReference>
<dbReference type="STRING" id="1121279.SAMN02745887_00540"/>
<dbReference type="AlphaFoldDB" id="A0A1K2H7J8"/>
<evidence type="ECO:0000256" key="1">
    <source>
        <dbReference type="SAM" id="SignalP"/>
    </source>
</evidence>
<keyword evidence="3" id="KW-1185">Reference proteome</keyword>
<proteinExistence type="predicted"/>
<protein>
    <recommendedName>
        <fullName evidence="4">DUF3750 domain-containing protein</fullName>
    </recommendedName>
</protein>
<keyword evidence="1" id="KW-0732">Signal</keyword>
<evidence type="ECO:0000313" key="2">
    <source>
        <dbReference type="EMBL" id="SFZ72134.1"/>
    </source>
</evidence>
<dbReference type="EMBL" id="FPKR01000002">
    <property type="protein sequence ID" value="SFZ72134.1"/>
    <property type="molecule type" value="Genomic_DNA"/>
</dbReference>
<dbReference type="RefSeq" id="WP_072427087.1">
    <property type="nucleotide sequence ID" value="NZ_FPKR01000002.1"/>
</dbReference>
<feature type="chain" id="PRO_5009678418" description="DUF3750 domain-containing protein" evidence="1">
    <location>
        <begin position="25"/>
        <end position="270"/>
    </location>
</feature>
<gene>
    <name evidence="2" type="ORF">SAMN02745887_00540</name>
</gene>
<dbReference type="Pfam" id="PF12570">
    <property type="entry name" value="DUF3750"/>
    <property type="match status" value="1"/>
</dbReference>
<evidence type="ECO:0008006" key="4">
    <source>
        <dbReference type="Google" id="ProtNLM"/>
    </source>
</evidence>
<dbReference type="Proteomes" id="UP000186513">
    <property type="component" value="Unassembled WGS sequence"/>
</dbReference>